<dbReference type="InterPro" id="IPR023214">
    <property type="entry name" value="HAD_sf"/>
</dbReference>
<dbReference type="InterPro" id="IPR036412">
    <property type="entry name" value="HAD-like_sf"/>
</dbReference>
<dbReference type="InterPro" id="IPR006439">
    <property type="entry name" value="HAD-SF_hydro_IA"/>
</dbReference>
<organism evidence="1 2">
    <name type="scientific">Thiothrix eikelboomii</name>
    <dbReference type="NCBI Taxonomy" id="92487"/>
    <lineage>
        <taxon>Bacteria</taxon>
        <taxon>Pseudomonadati</taxon>
        <taxon>Pseudomonadota</taxon>
        <taxon>Gammaproteobacteria</taxon>
        <taxon>Thiotrichales</taxon>
        <taxon>Thiotrichaceae</taxon>
        <taxon>Thiothrix</taxon>
    </lineage>
</organism>
<dbReference type="PANTHER" id="PTHR43885">
    <property type="entry name" value="HALOACID DEHALOGENASE-LIKE HYDROLASE"/>
    <property type="match status" value="1"/>
</dbReference>
<evidence type="ECO:0000313" key="2">
    <source>
        <dbReference type="Proteomes" id="UP000190460"/>
    </source>
</evidence>
<keyword evidence="2" id="KW-1185">Reference proteome</keyword>
<dbReference type="STRING" id="92487.SAMN02745130_03768"/>
<dbReference type="AlphaFoldDB" id="A0A1T4Y0Q0"/>
<dbReference type="CDD" id="cd01427">
    <property type="entry name" value="HAD_like"/>
    <property type="match status" value="1"/>
</dbReference>
<reference evidence="1 2" key="1">
    <citation type="submission" date="2017-02" db="EMBL/GenBank/DDBJ databases">
        <authorList>
            <person name="Peterson S.W."/>
        </authorList>
    </citation>
    <scope>NUCLEOTIDE SEQUENCE [LARGE SCALE GENOMIC DNA]</scope>
    <source>
        <strain evidence="1 2">ATCC 49788</strain>
    </source>
</reference>
<dbReference type="Gene3D" id="3.40.50.1000">
    <property type="entry name" value="HAD superfamily/HAD-like"/>
    <property type="match status" value="1"/>
</dbReference>
<dbReference type="SFLD" id="SFLDS00003">
    <property type="entry name" value="Haloacid_Dehalogenase"/>
    <property type="match status" value="1"/>
</dbReference>
<dbReference type="EMBL" id="FUYB01000030">
    <property type="protein sequence ID" value="SKA95379.1"/>
    <property type="molecule type" value="Genomic_DNA"/>
</dbReference>
<evidence type="ECO:0000313" key="1">
    <source>
        <dbReference type="EMBL" id="SKA95379.1"/>
    </source>
</evidence>
<dbReference type="Pfam" id="PF00702">
    <property type="entry name" value="Hydrolase"/>
    <property type="match status" value="1"/>
</dbReference>
<dbReference type="Proteomes" id="UP000190460">
    <property type="component" value="Unassembled WGS sequence"/>
</dbReference>
<dbReference type="RefSeq" id="WP_078924196.1">
    <property type="nucleotide sequence ID" value="NZ_FUYB01000030.1"/>
</dbReference>
<proteinExistence type="predicted"/>
<dbReference type="NCBIfam" id="TIGR01509">
    <property type="entry name" value="HAD-SF-IA-v3"/>
    <property type="match status" value="1"/>
</dbReference>
<dbReference type="SFLD" id="SFLDG01129">
    <property type="entry name" value="C1.5:_HAD__Beta-PGM__Phosphata"/>
    <property type="match status" value="1"/>
</dbReference>
<dbReference type="Gene3D" id="1.10.260.80">
    <property type="match status" value="1"/>
</dbReference>
<dbReference type="PANTHER" id="PTHR43885:SF1">
    <property type="entry name" value="SUPERFAMILY HYDROLASE, PUTATIVE (AFU_ORTHOLOGUE AFUA_4G13290)-RELATED"/>
    <property type="match status" value="1"/>
</dbReference>
<gene>
    <name evidence="1" type="ORF">SAMN02745130_03768</name>
</gene>
<sequence length="196" mass="21255">MPHPLFARRYWIFDMDGTLTLAQHNFQAMRMALGLPENQTILESLAALPSTQAAPLYARLQAMELEIAQTAQAAIGAEPLLQALTAQGIQIGLLTRNSALNTQVTLQAAGLAQYFTAADLISRDCAPPKPHPAGIQRLLAQWQAQPHEAVMVGDFVYDLQAGRAAGTATVYLDPSAQFPDRAYADWCVQSLVELLA</sequence>
<accession>A0A1T4Y0Q0</accession>
<dbReference type="NCBIfam" id="TIGR01549">
    <property type="entry name" value="HAD-SF-IA-v1"/>
    <property type="match status" value="1"/>
</dbReference>
<protein>
    <submittedName>
        <fullName evidence="1">Haloacid dehalogenase superfamily, subfamily IA, variant 3 with third motif having DD or ED/haloacid dehalogenase superfamily, subfamily IA, variant 1 with third motif having Dx(3-4)D or Dx(3-4)E</fullName>
    </submittedName>
</protein>
<name>A0A1T4Y0Q0_9GAMM</name>
<dbReference type="SUPFAM" id="SSF56784">
    <property type="entry name" value="HAD-like"/>
    <property type="match status" value="1"/>
</dbReference>
<dbReference type="OrthoDB" id="5623813at2"/>